<organism evidence="2 3">
    <name type="scientific">Rhizoctonia solani</name>
    <dbReference type="NCBI Taxonomy" id="456999"/>
    <lineage>
        <taxon>Eukaryota</taxon>
        <taxon>Fungi</taxon>
        <taxon>Dikarya</taxon>
        <taxon>Basidiomycota</taxon>
        <taxon>Agaricomycotina</taxon>
        <taxon>Agaricomycetes</taxon>
        <taxon>Cantharellales</taxon>
        <taxon>Ceratobasidiaceae</taxon>
        <taxon>Rhizoctonia</taxon>
    </lineage>
</organism>
<protein>
    <submittedName>
        <fullName evidence="2">Uncharacterized protein</fullName>
    </submittedName>
</protein>
<dbReference type="EMBL" id="CYGV01001274">
    <property type="protein sequence ID" value="CUA71949.1"/>
    <property type="molecule type" value="Genomic_DNA"/>
</dbReference>
<gene>
    <name evidence="2" type="ORF">RSOLAG22IIIB_09962</name>
</gene>
<name>A0A0K6G0R2_9AGAM</name>
<evidence type="ECO:0000313" key="3">
    <source>
        <dbReference type="Proteomes" id="UP000044841"/>
    </source>
</evidence>
<keyword evidence="3" id="KW-1185">Reference proteome</keyword>
<sequence>MRPLPDDVSVKCQAVWTEGELSSRTGQSYVGLPVPAREQSTLESLSSAFRRLGSMTRASTQPSRTITHASFSPTSPTFRNNLIL</sequence>
<evidence type="ECO:0000256" key="1">
    <source>
        <dbReference type="SAM" id="MobiDB-lite"/>
    </source>
</evidence>
<dbReference type="Proteomes" id="UP000044841">
    <property type="component" value="Unassembled WGS sequence"/>
</dbReference>
<evidence type="ECO:0000313" key="2">
    <source>
        <dbReference type="EMBL" id="CUA71949.1"/>
    </source>
</evidence>
<accession>A0A0K6G0R2</accession>
<reference evidence="2 3" key="1">
    <citation type="submission" date="2015-07" db="EMBL/GenBank/DDBJ databases">
        <authorList>
            <person name="Noorani M."/>
        </authorList>
    </citation>
    <scope>NUCLEOTIDE SEQUENCE [LARGE SCALE GENOMIC DNA]</scope>
    <source>
        <strain evidence="2">BBA 69670</strain>
    </source>
</reference>
<proteinExistence type="predicted"/>
<dbReference type="AlphaFoldDB" id="A0A0K6G0R2"/>
<feature type="region of interest" description="Disordered" evidence="1">
    <location>
        <begin position="55"/>
        <end position="84"/>
    </location>
</feature>
<feature type="compositionally biased region" description="Polar residues" evidence="1">
    <location>
        <begin position="56"/>
        <end position="84"/>
    </location>
</feature>